<proteinExistence type="predicted"/>
<organism evidence="4 5">
    <name type="scientific">Lactobacillus equicursoris</name>
    <dbReference type="NCBI Taxonomy" id="420645"/>
    <lineage>
        <taxon>Bacteria</taxon>
        <taxon>Bacillati</taxon>
        <taxon>Bacillota</taxon>
        <taxon>Bacilli</taxon>
        <taxon>Lactobacillales</taxon>
        <taxon>Lactobacillaceae</taxon>
        <taxon>Lactobacillus</taxon>
    </lineage>
</organism>
<evidence type="ECO:0000313" key="5">
    <source>
        <dbReference type="Proteomes" id="UP000452141"/>
    </source>
</evidence>
<reference evidence="4 5" key="1">
    <citation type="submission" date="2019-08" db="EMBL/GenBank/DDBJ databases">
        <title>In-depth cultivation of the pig gut microbiome towards novel bacterial diversity and tailored functional studies.</title>
        <authorList>
            <person name="Wylensek D."/>
            <person name="Hitch T.C.A."/>
            <person name="Clavel T."/>
        </authorList>
    </citation>
    <scope>NUCLEOTIDE SEQUENCE [LARGE SCALE GENOMIC DNA]</scope>
    <source>
        <strain evidence="4 5">WCA-470BD-2E</strain>
    </source>
</reference>
<keyword evidence="1 4" id="KW-0489">Methyltransferase</keyword>
<dbReference type="AlphaFoldDB" id="A0A844FPI2"/>
<dbReference type="InterPro" id="IPR029026">
    <property type="entry name" value="tRNA_m1G_MTases_N"/>
</dbReference>
<name>A0A844FPI2_9LACO</name>
<dbReference type="CDD" id="cd18095">
    <property type="entry name" value="SpoU-like_rRNA-MTase"/>
    <property type="match status" value="1"/>
</dbReference>
<dbReference type="GO" id="GO:0006396">
    <property type="term" value="P:RNA processing"/>
    <property type="evidence" value="ECO:0007669"/>
    <property type="project" value="InterPro"/>
</dbReference>
<accession>A0A844FPI2</accession>
<comment type="caution">
    <text evidence="4">The sequence shown here is derived from an EMBL/GenBank/DDBJ whole genome shotgun (WGS) entry which is preliminary data.</text>
</comment>
<dbReference type="SUPFAM" id="SSF55315">
    <property type="entry name" value="L30e-like"/>
    <property type="match status" value="1"/>
</dbReference>
<evidence type="ECO:0000256" key="1">
    <source>
        <dbReference type="ARBA" id="ARBA00022603"/>
    </source>
</evidence>
<dbReference type="GO" id="GO:0003723">
    <property type="term" value="F:RNA binding"/>
    <property type="evidence" value="ECO:0007669"/>
    <property type="project" value="InterPro"/>
</dbReference>
<dbReference type="InterPro" id="IPR051259">
    <property type="entry name" value="rRNA_Methyltransferase"/>
</dbReference>
<sequence>MNENIIAVSSFDQPLLRLFVDYNESQLFHYSEPDPGVFIAESPKVIERALRAGYEPIAILAERKYLDRDLADLEHELKTNQNSNLSALVKTPIFVAQGDMLRQLPGYNLLRGAICAFRRKERASVPDFLAALPKKPRIAILESVVNPTNVGAIFRSAAALGIDGILITSDSSDPLYRRSSRVSMGTVYQIPWTYFPKDAWQEKGINLLHEAGFKTAAMALRQDTVKISDPALQAEDKLAIILGSEGPGLLESTIQQSDYTIKIPMKEGVDSLNVAAASALAFWELGHSEK</sequence>
<dbReference type="InterPro" id="IPR029028">
    <property type="entry name" value="Alpha/beta_knot_MTases"/>
</dbReference>
<dbReference type="GO" id="GO:0008173">
    <property type="term" value="F:RNA methyltransferase activity"/>
    <property type="evidence" value="ECO:0007669"/>
    <property type="project" value="InterPro"/>
</dbReference>
<dbReference type="PANTHER" id="PTHR43191:SF12">
    <property type="entry name" value="RRNA METHYLASE"/>
    <property type="match status" value="1"/>
</dbReference>
<protein>
    <submittedName>
        <fullName evidence="4">RNA methyltransferase</fullName>
    </submittedName>
</protein>
<evidence type="ECO:0000256" key="2">
    <source>
        <dbReference type="ARBA" id="ARBA00022679"/>
    </source>
</evidence>
<evidence type="ECO:0000313" key="4">
    <source>
        <dbReference type="EMBL" id="MST80145.1"/>
    </source>
</evidence>
<evidence type="ECO:0000259" key="3">
    <source>
        <dbReference type="Pfam" id="PF00588"/>
    </source>
</evidence>
<dbReference type="Proteomes" id="UP000452141">
    <property type="component" value="Unassembled WGS sequence"/>
</dbReference>
<dbReference type="GO" id="GO:0032259">
    <property type="term" value="P:methylation"/>
    <property type="evidence" value="ECO:0007669"/>
    <property type="project" value="UniProtKB-KW"/>
</dbReference>
<gene>
    <name evidence="4" type="ORF">FYJ61_06730</name>
</gene>
<feature type="domain" description="tRNA/rRNA methyltransferase SpoU type" evidence="3">
    <location>
        <begin position="138"/>
        <end position="282"/>
    </location>
</feature>
<dbReference type="SUPFAM" id="SSF75217">
    <property type="entry name" value="alpha/beta knot"/>
    <property type="match status" value="1"/>
</dbReference>
<dbReference type="InterPro" id="IPR001537">
    <property type="entry name" value="SpoU_MeTrfase"/>
</dbReference>
<dbReference type="RefSeq" id="WP_154487048.1">
    <property type="nucleotide sequence ID" value="NZ_VUMW01000018.1"/>
</dbReference>
<dbReference type="Pfam" id="PF00588">
    <property type="entry name" value="SpoU_methylase"/>
    <property type="match status" value="1"/>
</dbReference>
<dbReference type="InterPro" id="IPR029064">
    <property type="entry name" value="Ribosomal_eL30-like_sf"/>
</dbReference>
<dbReference type="PANTHER" id="PTHR43191">
    <property type="entry name" value="RRNA METHYLTRANSFERASE 3"/>
    <property type="match status" value="1"/>
</dbReference>
<dbReference type="EMBL" id="VUMW01000018">
    <property type="protein sequence ID" value="MST80145.1"/>
    <property type="molecule type" value="Genomic_DNA"/>
</dbReference>
<dbReference type="Gene3D" id="3.40.1280.10">
    <property type="match status" value="1"/>
</dbReference>
<keyword evidence="2 4" id="KW-0808">Transferase</keyword>